<sequence>MSKSTDDPRASPVESTHEPKLIQVILKSSVKTQDCQVAENSTIAELKQEASLHFLVNKEQMLLVFAGKILQDQDTLLQHDIQDGVTVHLVVKRAELRHSPALQAHSVVPGCSTPDPAASVSNPSRVTNLQTLLGNIRKDLVTLLEILSELPQDFQHYPELMFQVVQSPTVQSLISSDCSPLTVAFILGVSTLISLRSMKSRAEKEKVVSNEEVAQILEKAVVQNILANTKEMAQFLSESPELKKFAQETPQFGRLLSLSGLTKMMVIYKKLPQLTGTLTPDSDMSLEGDMLDEVQSFRQLFVDICKVLSSSEAQDELEERMLRHTLETSPSLLQLAKENVSISHMLNNPKIVGEIIRYIRSPEVRQEMDRHCDRILSNTESFPGGYYILQSMYKDIEEPFWNAVQQQHESPFAPQVMSPSSNHTIPPHCTENRKPLPDPWVPRHLDTRLQVTDKISNQRSTAEERNLCPDKASEGALLAFSLESSKTETFLLPEMSNASPEIQTSISFLQDGEPPVPESPASQTPEVESQALQEPPGQPKTSQREGMGSQELMEMEAKHETYMETPLGSDPH</sequence>
<gene>
    <name evidence="6" type="primary">LOC107326637</name>
</gene>
<evidence type="ECO:0000256" key="3">
    <source>
        <dbReference type="SAM" id="MobiDB-lite"/>
    </source>
</evidence>
<evidence type="ECO:0000256" key="1">
    <source>
        <dbReference type="ARBA" id="ARBA00004496"/>
    </source>
</evidence>
<dbReference type="PANTHER" id="PTHR10677">
    <property type="entry name" value="UBIQUILIN"/>
    <property type="match status" value="1"/>
</dbReference>
<dbReference type="KEGG" id="pbi:107326637"/>
<evidence type="ECO:0000313" key="5">
    <source>
        <dbReference type="Proteomes" id="UP000695026"/>
    </source>
</evidence>
<dbReference type="GO" id="GO:0005829">
    <property type="term" value="C:cytosol"/>
    <property type="evidence" value="ECO:0007669"/>
    <property type="project" value="TreeGrafter"/>
</dbReference>
<protein>
    <submittedName>
        <fullName evidence="6">Ubiquilin-1-like</fullName>
    </submittedName>
</protein>
<dbReference type="InterPro" id="IPR000626">
    <property type="entry name" value="Ubiquitin-like_dom"/>
</dbReference>
<evidence type="ECO:0000313" key="6">
    <source>
        <dbReference type="RefSeq" id="XP_015746543.1"/>
    </source>
</evidence>
<proteinExistence type="predicted"/>
<dbReference type="AlphaFoldDB" id="A0A9F3W1U6"/>
<name>A0A9F3W1U6_PYTBI</name>
<reference evidence="6" key="1">
    <citation type="submission" date="2025-08" db="UniProtKB">
        <authorList>
            <consortium name="RefSeq"/>
        </authorList>
    </citation>
    <scope>IDENTIFICATION</scope>
    <source>
        <tissue evidence="6">Liver</tissue>
    </source>
</reference>
<dbReference type="OMA" id="LTKMMVI"/>
<keyword evidence="5" id="KW-1185">Reference proteome</keyword>
<dbReference type="GeneID" id="107326637"/>
<dbReference type="SMART" id="SM00213">
    <property type="entry name" value="UBQ"/>
    <property type="match status" value="1"/>
</dbReference>
<keyword evidence="2" id="KW-0963">Cytoplasm</keyword>
<accession>A0A9F3W1U6</accession>
<dbReference type="Pfam" id="PF00240">
    <property type="entry name" value="ubiquitin"/>
    <property type="match status" value="1"/>
</dbReference>
<comment type="subcellular location">
    <subcellularLocation>
        <location evidence="1">Cytoplasm</location>
    </subcellularLocation>
</comment>
<dbReference type="Pfam" id="PF23195">
    <property type="entry name" value="UBQLN1"/>
    <property type="match status" value="2"/>
</dbReference>
<dbReference type="SUPFAM" id="SSF54236">
    <property type="entry name" value="Ubiquitin-like"/>
    <property type="match status" value="1"/>
</dbReference>
<dbReference type="Gene3D" id="3.10.20.90">
    <property type="entry name" value="Phosphatidylinositol 3-kinase Catalytic Subunit, Chain A, domain 1"/>
    <property type="match status" value="1"/>
</dbReference>
<dbReference type="InterPro" id="IPR015496">
    <property type="entry name" value="Ubiquilin"/>
</dbReference>
<dbReference type="PANTHER" id="PTHR10677:SF16">
    <property type="entry name" value="UBIQUILIN-1"/>
    <property type="match status" value="1"/>
</dbReference>
<dbReference type="GO" id="GO:0006511">
    <property type="term" value="P:ubiquitin-dependent protein catabolic process"/>
    <property type="evidence" value="ECO:0007669"/>
    <property type="project" value="TreeGrafter"/>
</dbReference>
<evidence type="ECO:0000256" key="2">
    <source>
        <dbReference type="ARBA" id="ARBA00022490"/>
    </source>
</evidence>
<dbReference type="PROSITE" id="PS50053">
    <property type="entry name" value="UBIQUITIN_2"/>
    <property type="match status" value="1"/>
</dbReference>
<dbReference type="InterPro" id="IPR029071">
    <property type="entry name" value="Ubiquitin-like_domsf"/>
</dbReference>
<dbReference type="GO" id="GO:0031593">
    <property type="term" value="F:polyubiquitin modification-dependent protein binding"/>
    <property type="evidence" value="ECO:0007669"/>
    <property type="project" value="TreeGrafter"/>
</dbReference>
<organism evidence="5 6">
    <name type="scientific">Python bivittatus</name>
    <name type="common">Burmese python</name>
    <name type="synonym">Python molurus bivittatus</name>
    <dbReference type="NCBI Taxonomy" id="176946"/>
    <lineage>
        <taxon>Eukaryota</taxon>
        <taxon>Metazoa</taxon>
        <taxon>Chordata</taxon>
        <taxon>Craniata</taxon>
        <taxon>Vertebrata</taxon>
        <taxon>Euteleostomi</taxon>
        <taxon>Lepidosauria</taxon>
        <taxon>Squamata</taxon>
        <taxon>Bifurcata</taxon>
        <taxon>Unidentata</taxon>
        <taxon>Episquamata</taxon>
        <taxon>Toxicofera</taxon>
        <taxon>Serpentes</taxon>
        <taxon>Henophidia</taxon>
        <taxon>Pythonidae</taxon>
        <taxon>Python</taxon>
    </lineage>
</organism>
<feature type="region of interest" description="Disordered" evidence="3">
    <location>
        <begin position="509"/>
        <end position="572"/>
    </location>
</feature>
<feature type="domain" description="Ubiquitin-like" evidence="4">
    <location>
        <begin position="22"/>
        <end position="93"/>
    </location>
</feature>
<dbReference type="RefSeq" id="XP_015746543.1">
    <property type="nucleotide sequence ID" value="XM_015891057.1"/>
</dbReference>
<evidence type="ECO:0000259" key="4">
    <source>
        <dbReference type="PROSITE" id="PS50053"/>
    </source>
</evidence>
<dbReference type="OrthoDB" id="10016665at2759"/>
<feature type="compositionally biased region" description="Polar residues" evidence="3">
    <location>
        <begin position="520"/>
        <end position="532"/>
    </location>
</feature>
<dbReference type="Proteomes" id="UP000695026">
    <property type="component" value="Unplaced"/>
</dbReference>